<dbReference type="InterPro" id="IPR001584">
    <property type="entry name" value="Integrase_cat-core"/>
</dbReference>
<dbReference type="Pfam" id="PF22483">
    <property type="entry name" value="Mu-transpos_C_2"/>
    <property type="match status" value="1"/>
</dbReference>
<dbReference type="EMBL" id="VFQE01000001">
    <property type="protein sequence ID" value="TQN41624.1"/>
    <property type="molecule type" value="Genomic_DNA"/>
</dbReference>
<evidence type="ECO:0000313" key="3">
    <source>
        <dbReference type="EMBL" id="TQN41624.1"/>
    </source>
</evidence>
<dbReference type="EMBL" id="VFQE01000001">
    <property type="protein sequence ID" value="TQN42196.1"/>
    <property type="molecule type" value="Genomic_DNA"/>
</dbReference>
<evidence type="ECO:0000313" key="4">
    <source>
        <dbReference type="EMBL" id="TQN42059.1"/>
    </source>
</evidence>
<proteinExistence type="inferred from homology"/>
<name>A0A543PDD4_9ACTN</name>
<comment type="similarity">
    <text evidence="1">Belongs to the transposase IS21/IS408/IS1162 family.</text>
</comment>
<evidence type="ECO:0000313" key="5">
    <source>
        <dbReference type="EMBL" id="TQN42196.1"/>
    </source>
</evidence>
<reference evidence="4 6" key="1">
    <citation type="submission" date="2019-06" db="EMBL/GenBank/DDBJ databases">
        <title>Sequencing the genomes of 1000 actinobacteria strains.</title>
        <authorList>
            <person name="Klenk H.-P."/>
        </authorList>
    </citation>
    <scope>NUCLEOTIDE SEQUENCE [LARGE SCALE GENOMIC DNA]</scope>
    <source>
        <strain evidence="4 6">DSM 46837</strain>
    </source>
</reference>
<dbReference type="InterPro" id="IPR036397">
    <property type="entry name" value="RNaseH_sf"/>
</dbReference>
<evidence type="ECO:0000259" key="2">
    <source>
        <dbReference type="PROSITE" id="PS50994"/>
    </source>
</evidence>
<dbReference type="AlphaFoldDB" id="A0A543PDD4"/>
<dbReference type="InterPro" id="IPR054353">
    <property type="entry name" value="IstA-like_C"/>
</dbReference>
<dbReference type="GO" id="GO:0003676">
    <property type="term" value="F:nucleic acid binding"/>
    <property type="evidence" value="ECO:0007669"/>
    <property type="project" value="InterPro"/>
</dbReference>
<gene>
    <name evidence="3" type="ORF">FHU33_0997</name>
    <name evidence="4" type="ORF">FHU33_1451</name>
    <name evidence="5" type="ORF">FHU33_1590</name>
</gene>
<feature type="domain" description="Integrase catalytic" evidence="2">
    <location>
        <begin position="108"/>
        <end position="278"/>
    </location>
</feature>
<sequence length="423" mass="46745">MEDWAEIRRLHRAEKVPIKEISRRLGVARNTVRSALAADRPPKYERRPKGSLVDAVEPQIRAMLKEFPRMPATVIAERIGWTHSITILKDRIRAIRPEYAGIDPADRLIHEPGQATQCDLWFPEVKIPVGHGQAAVLPVLVMTATYSRFISAVMLPSRQAGDLLAGMWQLISAVGAVSKTLVWDRESAIGGTGRVSAPAAAFAGSLATQIRLLPPRDPESKGMVERNNGFLETSFLPGRQFSCPHDFNDQLTDWLPTANRRLVRATGARPVSALEADRAAMTPLPRVAPAVGLSHRVRLGRDYYIRLDGNDYSVDPRMIGRIVDVEASPTQVAVVHDGLDVAVHQRCWAKRAVITDPEHVRIAAELRAEYRLQAAEAARRSRARHHEDGHPVMLRALPDYDALFGSDFDPAGAVQASMPEGAR</sequence>
<dbReference type="Gene3D" id="3.30.420.10">
    <property type="entry name" value="Ribonuclease H-like superfamily/Ribonuclease H"/>
    <property type="match status" value="1"/>
</dbReference>
<evidence type="ECO:0000313" key="6">
    <source>
        <dbReference type="Proteomes" id="UP000319865"/>
    </source>
</evidence>
<dbReference type="Proteomes" id="UP000319865">
    <property type="component" value="Unassembled WGS sequence"/>
</dbReference>
<dbReference type="PANTHER" id="PTHR35004">
    <property type="entry name" value="TRANSPOSASE RV3428C-RELATED"/>
    <property type="match status" value="1"/>
</dbReference>
<dbReference type="NCBIfam" id="NF033546">
    <property type="entry name" value="transpos_IS21"/>
    <property type="match status" value="1"/>
</dbReference>
<dbReference type="GO" id="GO:0015074">
    <property type="term" value="P:DNA integration"/>
    <property type="evidence" value="ECO:0007669"/>
    <property type="project" value="InterPro"/>
</dbReference>
<accession>A0A543PDD4</accession>
<keyword evidence="6" id="KW-1185">Reference proteome</keyword>
<dbReference type="PANTHER" id="PTHR35004:SF8">
    <property type="entry name" value="TRANSPOSASE RV3428C-RELATED"/>
    <property type="match status" value="1"/>
</dbReference>
<organism evidence="4 6">
    <name type="scientific">Blastococcus colisei</name>
    <dbReference type="NCBI Taxonomy" id="1564162"/>
    <lineage>
        <taxon>Bacteria</taxon>
        <taxon>Bacillati</taxon>
        <taxon>Actinomycetota</taxon>
        <taxon>Actinomycetes</taxon>
        <taxon>Geodermatophilales</taxon>
        <taxon>Geodermatophilaceae</taxon>
        <taxon>Blastococcus</taxon>
    </lineage>
</organism>
<dbReference type="PROSITE" id="PS50994">
    <property type="entry name" value="INTEGRASE"/>
    <property type="match status" value="1"/>
</dbReference>
<evidence type="ECO:0000256" key="1">
    <source>
        <dbReference type="ARBA" id="ARBA00009277"/>
    </source>
</evidence>
<dbReference type="InterPro" id="IPR012337">
    <property type="entry name" value="RNaseH-like_sf"/>
</dbReference>
<dbReference type="EMBL" id="VFQE01000001">
    <property type="protein sequence ID" value="TQN42059.1"/>
    <property type="molecule type" value="Genomic_DNA"/>
</dbReference>
<dbReference type="SUPFAM" id="SSF53098">
    <property type="entry name" value="Ribonuclease H-like"/>
    <property type="match status" value="1"/>
</dbReference>
<comment type="caution">
    <text evidence="4">The sequence shown here is derived from an EMBL/GenBank/DDBJ whole genome shotgun (WGS) entry which is preliminary data.</text>
</comment>
<protein>
    <submittedName>
        <fullName evidence="4">Transposase</fullName>
    </submittedName>
</protein>